<dbReference type="InterPro" id="IPR011006">
    <property type="entry name" value="CheY-like_superfamily"/>
</dbReference>
<evidence type="ECO:0000256" key="7">
    <source>
        <dbReference type="PROSITE-ProRule" id="PRU00169"/>
    </source>
</evidence>
<evidence type="ECO:0000256" key="2">
    <source>
        <dbReference type="ARBA" id="ARBA00022840"/>
    </source>
</evidence>
<evidence type="ECO:0000256" key="3">
    <source>
        <dbReference type="ARBA" id="ARBA00023015"/>
    </source>
</evidence>
<dbReference type="Gene3D" id="3.40.50.2300">
    <property type="match status" value="1"/>
</dbReference>
<keyword evidence="4" id="KW-0238">DNA-binding</keyword>
<keyword evidence="1" id="KW-0547">Nucleotide-binding</keyword>
<dbReference type="EMBL" id="SJPL01000001">
    <property type="protein sequence ID" value="TWT70456.1"/>
    <property type="molecule type" value="Genomic_DNA"/>
</dbReference>
<dbReference type="PANTHER" id="PTHR32071">
    <property type="entry name" value="TRANSCRIPTIONAL REGULATORY PROTEIN"/>
    <property type="match status" value="1"/>
</dbReference>
<dbReference type="PANTHER" id="PTHR32071:SF122">
    <property type="entry name" value="SIGMA FACTOR"/>
    <property type="match status" value="1"/>
</dbReference>
<evidence type="ECO:0000259" key="9">
    <source>
        <dbReference type="PROSITE" id="PS50110"/>
    </source>
</evidence>
<keyword evidence="5" id="KW-0010">Activator</keyword>
<dbReference type="GO" id="GO:0006355">
    <property type="term" value="P:regulation of DNA-templated transcription"/>
    <property type="evidence" value="ECO:0007669"/>
    <property type="project" value="InterPro"/>
</dbReference>
<keyword evidence="6" id="KW-0804">Transcription</keyword>
<dbReference type="InterPro" id="IPR058031">
    <property type="entry name" value="AAA_lid_NorR"/>
</dbReference>
<dbReference type="InterPro" id="IPR002078">
    <property type="entry name" value="Sigma_54_int"/>
</dbReference>
<dbReference type="AlphaFoldDB" id="A0A5C5Y3W4"/>
<dbReference type="PROSITE" id="PS50045">
    <property type="entry name" value="SIGMA54_INTERACT_4"/>
    <property type="match status" value="1"/>
</dbReference>
<evidence type="ECO:0000256" key="1">
    <source>
        <dbReference type="ARBA" id="ARBA00022741"/>
    </source>
</evidence>
<dbReference type="InterPro" id="IPR003593">
    <property type="entry name" value="AAA+_ATPase"/>
</dbReference>
<dbReference type="Gene3D" id="1.10.8.60">
    <property type="match status" value="1"/>
</dbReference>
<dbReference type="PROSITE" id="PS50110">
    <property type="entry name" value="RESPONSE_REGULATORY"/>
    <property type="match status" value="1"/>
</dbReference>
<evidence type="ECO:0000256" key="4">
    <source>
        <dbReference type="ARBA" id="ARBA00023125"/>
    </source>
</evidence>
<dbReference type="PROSITE" id="PS00688">
    <property type="entry name" value="SIGMA54_INTERACT_3"/>
    <property type="match status" value="1"/>
</dbReference>
<dbReference type="CDD" id="cd00009">
    <property type="entry name" value="AAA"/>
    <property type="match status" value="1"/>
</dbReference>
<dbReference type="InterPro" id="IPR009057">
    <property type="entry name" value="Homeodomain-like_sf"/>
</dbReference>
<dbReference type="FunFam" id="3.40.50.300:FF:000006">
    <property type="entry name" value="DNA-binding transcriptional regulator NtrC"/>
    <property type="match status" value="1"/>
</dbReference>
<dbReference type="PRINTS" id="PR01590">
    <property type="entry name" value="HTHFIS"/>
</dbReference>
<dbReference type="Gene3D" id="3.40.50.300">
    <property type="entry name" value="P-loop containing nucleotide triphosphate hydrolases"/>
    <property type="match status" value="1"/>
</dbReference>
<accession>A0A5C5Y3W4</accession>
<proteinExistence type="predicted"/>
<dbReference type="SUPFAM" id="SSF52540">
    <property type="entry name" value="P-loop containing nucleoside triphosphate hydrolases"/>
    <property type="match status" value="1"/>
</dbReference>
<evidence type="ECO:0000259" key="8">
    <source>
        <dbReference type="PROSITE" id="PS50045"/>
    </source>
</evidence>
<dbReference type="Gene3D" id="1.10.10.60">
    <property type="entry name" value="Homeodomain-like"/>
    <property type="match status" value="1"/>
</dbReference>
<feature type="domain" description="Sigma-54 factor interaction" evidence="8">
    <location>
        <begin position="150"/>
        <end position="379"/>
    </location>
</feature>
<dbReference type="SUPFAM" id="SSF52172">
    <property type="entry name" value="CheY-like"/>
    <property type="match status" value="1"/>
</dbReference>
<gene>
    <name evidence="10" type="primary">zraR_8</name>
    <name evidence="10" type="ORF">Pan14r_27620</name>
</gene>
<dbReference type="GO" id="GO:0043565">
    <property type="term" value="F:sequence-specific DNA binding"/>
    <property type="evidence" value="ECO:0007669"/>
    <property type="project" value="InterPro"/>
</dbReference>
<evidence type="ECO:0000256" key="6">
    <source>
        <dbReference type="ARBA" id="ARBA00023163"/>
    </source>
</evidence>
<dbReference type="FunFam" id="1.10.8.60:FF:000014">
    <property type="entry name" value="DNA-binding transcriptional regulator NtrC"/>
    <property type="match status" value="1"/>
</dbReference>
<protein>
    <submittedName>
        <fullName evidence="10">Transcriptional regulatory protein ZraR</fullName>
    </submittedName>
</protein>
<dbReference type="Pfam" id="PF00072">
    <property type="entry name" value="Response_reg"/>
    <property type="match status" value="1"/>
</dbReference>
<dbReference type="GO" id="GO:0005524">
    <property type="term" value="F:ATP binding"/>
    <property type="evidence" value="ECO:0007669"/>
    <property type="project" value="UniProtKB-KW"/>
</dbReference>
<dbReference type="InterPro" id="IPR001789">
    <property type="entry name" value="Sig_transdc_resp-reg_receiver"/>
</dbReference>
<dbReference type="InterPro" id="IPR025944">
    <property type="entry name" value="Sigma_54_int_dom_CS"/>
</dbReference>
<keyword evidence="11" id="KW-1185">Reference proteome</keyword>
<dbReference type="Pfam" id="PF02954">
    <property type="entry name" value="HTH_8"/>
    <property type="match status" value="1"/>
</dbReference>
<evidence type="ECO:0000256" key="5">
    <source>
        <dbReference type="ARBA" id="ARBA00023159"/>
    </source>
</evidence>
<keyword evidence="2" id="KW-0067">ATP-binding</keyword>
<dbReference type="Pfam" id="PF25601">
    <property type="entry name" value="AAA_lid_14"/>
    <property type="match status" value="1"/>
</dbReference>
<name>A0A5C5Y3W4_9PLAN</name>
<dbReference type="GO" id="GO:0000160">
    <property type="term" value="P:phosphorelay signal transduction system"/>
    <property type="evidence" value="ECO:0007669"/>
    <property type="project" value="InterPro"/>
</dbReference>
<dbReference type="Proteomes" id="UP000317238">
    <property type="component" value="Unassembled WGS sequence"/>
</dbReference>
<evidence type="ECO:0000313" key="11">
    <source>
        <dbReference type="Proteomes" id="UP000317238"/>
    </source>
</evidence>
<dbReference type="InterPro" id="IPR027417">
    <property type="entry name" value="P-loop_NTPase"/>
</dbReference>
<dbReference type="SMART" id="SM00448">
    <property type="entry name" value="REC"/>
    <property type="match status" value="1"/>
</dbReference>
<feature type="domain" description="Response regulatory" evidence="9">
    <location>
        <begin position="11"/>
        <end position="125"/>
    </location>
</feature>
<dbReference type="SUPFAM" id="SSF46689">
    <property type="entry name" value="Homeodomain-like"/>
    <property type="match status" value="1"/>
</dbReference>
<dbReference type="InterPro" id="IPR002197">
    <property type="entry name" value="HTH_Fis"/>
</dbReference>
<sequence length="483" mass="53076">MTLFGMNQPISLLLVDDDHHLAQSMADWLHEQGMQVAVASDAAQARSQLSSTSFDILLTDLRLGSDDGMDLIRFSRKAQPETAVLVMTGYATPDTAVAAVREGAFDVLTKPLIDEELALAMDRAMAQRDIAKENESLKKQLDRRSGLENILSHDYRMLKIFDVIDNVADAKASILITGENGTGKSMIARAIHGRSSRRGGPFVEVACGALPDTLLESELFGHVAGAFTGAAVDKVGKFELATGGTLFLDEIGTASPAMQVKLLRVLQEFQFERLGGTETQSVDTRVILATNENLQQQVASGAFRQDLYYRINVVNIQLPSLRERPGDIPILAEHFLREASETSGRPINGFDADAMDRLQRYQWPGNVRQLQNVVERAVLLSRDADLTAEDLPPEVLGHADPLAAPTPSNNANEPSFAPRLGDVQGKSLRDALEGPERQIILQSLRRHNWNRAATADALEINRTTLYKKMKRLGLDDPRLQFSS</sequence>
<organism evidence="10 11">
    <name type="scientific">Crateriforma conspicua</name>
    <dbReference type="NCBI Taxonomy" id="2527996"/>
    <lineage>
        <taxon>Bacteria</taxon>
        <taxon>Pseudomonadati</taxon>
        <taxon>Planctomycetota</taxon>
        <taxon>Planctomycetia</taxon>
        <taxon>Planctomycetales</taxon>
        <taxon>Planctomycetaceae</taxon>
        <taxon>Crateriforma</taxon>
    </lineage>
</organism>
<dbReference type="SMART" id="SM00382">
    <property type="entry name" value="AAA"/>
    <property type="match status" value="1"/>
</dbReference>
<feature type="modified residue" description="4-aspartylphosphate" evidence="7">
    <location>
        <position position="60"/>
    </location>
</feature>
<dbReference type="Pfam" id="PF00158">
    <property type="entry name" value="Sigma54_activat"/>
    <property type="match status" value="1"/>
</dbReference>
<comment type="caution">
    <text evidence="10">The sequence shown here is derived from an EMBL/GenBank/DDBJ whole genome shotgun (WGS) entry which is preliminary data.</text>
</comment>
<evidence type="ECO:0000313" key="10">
    <source>
        <dbReference type="EMBL" id="TWT70456.1"/>
    </source>
</evidence>
<reference evidence="10 11" key="1">
    <citation type="submission" date="2019-02" db="EMBL/GenBank/DDBJ databases">
        <title>Deep-cultivation of Planctomycetes and their phenomic and genomic characterization uncovers novel biology.</title>
        <authorList>
            <person name="Wiegand S."/>
            <person name="Jogler M."/>
            <person name="Boedeker C."/>
            <person name="Pinto D."/>
            <person name="Vollmers J."/>
            <person name="Rivas-Marin E."/>
            <person name="Kohn T."/>
            <person name="Peeters S.H."/>
            <person name="Heuer A."/>
            <person name="Rast P."/>
            <person name="Oberbeckmann S."/>
            <person name="Bunk B."/>
            <person name="Jeske O."/>
            <person name="Meyerdierks A."/>
            <person name="Storesund J.E."/>
            <person name="Kallscheuer N."/>
            <person name="Luecker S."/>
            <person name="Lage O.M."/>
            <person name="Pohl T."/>
            <person name="Merkel B.J."/>
            <person name="Hornburger P."/>
            <person name="Mueller R.-W."/>
            <person name="Bruemmer F."/>
            <person name="Labrenz M."/>
            <person name="Spormann A.M."/>
            <person name="Op Den Camp H."/>
            <person name="Overmann J."/>
            <person name="Amann R."/>
            <person name="Jetten M.S.M."/>
            <person name="Mascher T."/>
            <person name="Medema M.H."/>
            <person name="Devos D.P."/>
            <person name="Kaster A.-K."/>
            <person name="Ovreas L."/>
            <person name="Rohde M."/>
            <person name="Galperin M.Y."/>
            <person name="Jogler C."/>
        </authorList>
    </citation>
    <scope>NUCLEOTIDE SEQUENCE [LARGE SCALE GENOMIC DNA]</scope>
    <source>
        <strain evidence="10 11">Pan14r</strain>
    </source>
</reference>
<keyword evidence="7" id="KW-0597">Phosphoprotein</keyword>
<keyword evidence="3" id="KW-0805">Transcription regulation</keyword>